<dbReference type="GO" id="GO:0006508">
    <property type="term" value="P:proteolysis"/>
    <property type="evidence" value="ECO:0007669"/>
    <property type="project" value="UniProtKB-KW"/>
</dbReference>
<evidence type="ECO:0000256" key="6">
    <source>
        <dbReference type="SAM" id="SignalP"/>
    </source>
</evidence>
<dbReference type="Pfam" id="PF00326">
    <property type="entry name" value="Peptidase_S9"/>
    <property type="match status" value="1"/>
</dbReference>
<dbReference type="Gene3D" id="2.120.10.30">
    <property type="entry name" value="TolB, C-terminal domain"/>
    <property type="match status" value="2"/>
</dbReference>
<feature type="signal peptide" evidence="6">
    <location>
        <begin position="1"/>
        <end position="22"/>
    </location>
</feature>
<evidence type="ECO:0000256" key="3">
    <source>
        <dbReference type="ARBA" id="ARBA00022729"/>
    </source>
</evidence>
<name>A0AAD5P889_9FUNG</name>
<sequence>MVLQNTWVLILGAFFLIMVVNARSLQPIDVISLPRPGSAAVSPNGNLAVYAQSKYHVEEDQSASNLELIELNSNGRSSLTTPKLGASQSEPFFLDDQHIAYFEHRESEAVNQLYVLDVEGKTDPYQLTNFSIDFANVKYNTKKRVLVFSAQVYPDAPTLDGTKAKEDELKKTKKDSGIAYDHLMVRHWDQFVVQKKHNIFAVHLDVSEDGRYKVSEEPLNLLAGSELESPDNAFPSNSDFDISPDGEEVAFVSKIQSPDNAWQTSKHVYIVPIAGHSRPFPLNGDIPAASGSPTYAPSGSLAYLQMLTPQYESDRNRIVVYDRATGHRSYLVEAWDRSPSELAFSPDSSVLYVVAEEYGREKIFSINIKSEEILPLTQEHAASGISVLPSGSLVFSVNSMQFPNVVHTLDISTGLVQATGVPTDLFETLKEIDLQKPEEFEFRGALGDQVHGWLIKPPNFDPDAKYPIAFLIHGGPQGAWTDSWSTRWNPQVFAGAGFVTVAINPHGSTGYGQDFCDSIQHNWGSHPYHDLEMGLDYLFETYSFLDSNRVAGLGASYGGYMINWINGHSKRFRVLVNHDGMFSAINSYYTTDEVYFPEREFGGVPYSPLHRILYERWSPSNFVQNWKTPTLVIHSKFTIYHTTNYLDM</sequence>
<evidence type="ECO:0000256" key="4">
    <source>
        <dbReference type="ARBA" id="ARBA00022801"/>
    </source>
</evidence>
<dbReference type="PANTHER" id="PTHR42776:SF13">
    <property type="entry name" value="DIPEPTIDYL-PEPTIDASE 5"/>
    <property type="match status" value="1"/>
</dbReference>
<evidence type="ECO:0000256" key="1">
    <source>
        <dbReference type="ARBA" id="ARBA00010040"/>
    </source>
</evidence>
<evidence type="ECO:0000313" key="9">
    <source>
        <dbReference type="Proteomes" id="UP001209540"/>
    </source>
</evidence>
<gene>
    <name evidence="8" type="ORF">BDA99DRAFT_527449</name>
</gene>
<dbReference type="GO" id="GO:0004252">
    <property type="term" value="F:serine-type endopeptidase activity"/>
    <property type="evidence" value="ECO:0007669"/>
    <property type="project" value="TreeGrafter"/>
</dbReference>
<dbReference type="InterPro" id="IPR011042">
    <property type="entry name" value="6-blade_b-propeller_TolB-like"/>
</dbReference>
<keyword evidence="4 8" id="KW-0378">Hydrolase</keyword>
<dbReference type="EMBL" id="JAIXMP010000048">
    <property type="protein sequence ID" value="KAI9246100.1"/>
    <property type="molecule type" value="Genomic_DNA"/>
</dbReference>
<proteinExistence type="inferred from homology"/>
<dbReference type="Proteomes" id="UP001209540">
    <property type="component" value="Unassembled WGS sequence"/>
</dbReference>
<feature type="chain" id="PRO_5041923054" description="Dipeptidyl-peptidase V" evidence="6">
    <location>
        <begin position="23"/>
        <end position="648"/>
    </location>
</feature>
<evidence type="ECO:0000259" key="7">
    <source>
        <dbReference type="Pfam" id="PF00326"/>
    </source>
</evidence>
<evidence type="ECO:0000256" key="5">
    <source>
        <dbReference type="ARBA" id="ARBA00032829"/>
    </source>
</evidence>
<organism evidence="8 9">
    <name type="scientific">Phascolomyces articulosus</name>
    <dbReference type="NCBI Taxonomy" id="60185"/>
    <lineage>
        <taxon>Eukaryota</taxon>
        <taxon>Fungi</taxon>
        <taxon>Fungi incertae sedis</taxon>
        <taxon>Mucoromycota</taxon>
        <taxon>Mucoromycotina</taxon>
        <taxon>Mucoromycetes</taxon>
        <taxon>Mucorales</taxon>
        <taxon>Lichtheimiaceae</taxon>
        <taxon>Phascolomyces</taxon>
    </lineage>
</organism>
<comment type="similarity">
    <text evidence="1">Belongs to the peptidase S9C family.</text>
</comment>
<dbReference type="SUPFAM" id="SSF82171">
    <property type="entry name" value="DPP6 N-terminal domain-like"/>
    <property type="match status" value="1"/>
</dbReference>
<reference evidence="8" key="2">
    <citation type="submission" date="2023-02" db="EMBL/GenBank/DDBJ databases">
        <authorList>
            <consortium name="DOE Joint Genome Institute"/>
            <person name="Mondo S.J."/>
            <person name="Chang Y."/>
            <person name="Wang Y."/>
            <person name="Ahrendt S."/>
            <person name="Andreopoulos W."/>
            <person name="Barry K."/>
            <person name="Beard J."/>
            <person name="Benny G.L."/>
            <person name="Blankenship S."/>
            <person name="Bonito G."/>
            <person name="Cuomo C."/>
            <person name="Desiro A."/>
            <person name="Gervers K.A."/>
            <person name="Hundley H."/>
            <person name="Kuo A."/>
            <person name="LaButti K."/>
            <person name="Lang B.F."/>
            <person name="Lipzen A."/>
            <person name="O'Donnell K."/>
            <person name="Pangilinan J."/>
            <person name="Reynolds N."/>
            <person name="Sandor L."/>
            <person name="Smith M.W."/>
            <person name="Tsang A."/>
            <person name="Grigoriev I.V."/>
            <person name="Stajich J.E."/>
            <person name="Spatafora J.W."/>
        </authorList>
    </citation>
    <scope>NUCLEOTIDE SEQUENCE</scope>
    <source>
        <strain evidence="8">RSA 2281</strain>
    </source>
</reference>
<protein>
    <recommendedName>
        <fullName evidence="5">Dipeptidyl-peptidase V</fullName>
    </recommendedName>
</protein>
<feature type="domain" description="Peptidase S9 prolyl oligopeptidase catalytic" evidence="7">
    <location>
        <begin position="484"/>
        <end position="635"/>
    </location>
</feature>
<accession>A0AAD5P889</accession>
<dbReference type="AlphaFoldDB" id="A0AAD5P889"/>
<dbReference type="FunFam" id="3.40.50.1820:FF:000028">
    <property type="entry name" value="S9 family peptidase"/>
    <property type="match status" value="1"/>
</dbReference>
<evidence type="ECO:0000313" key="8">
    <source>
        <dbReference type="EMBL" id="KAI9246100.1"/>
    </source>
</evidence>
<dbReference type="InterPro" id="IPR029058">
    <property type="entry name" value="AB_hydrolase_fold"/>
</dbReference>
<evidence type="ECO:0000256" key="2">
    <source>
        <dbReference type="ARBA" id="ARBA00022670"/>
    </source>
</evidence>
<keyword evidence="2" id="KW-0645">Protease</keyword>
<dbReference type="SUPFAM" id="SSF53474">
    <property type="entry name" value="alpha/beta-Hydrolases"/>
    <property type="match status" value="1"/>
</dbReference>
<reference evidence="8" key="1">
    <citation type="journal article" date="2022" name="IScience">
        <title>Evolution of zygomycete secretomes and the origins of terrestrial fungal ecologies.</title>
        <authorList>
            <person name="Chang Y."/>
            <person name="Wang Y."/>
            <person name="Mondo S."/>
            <person name="Ahrendt S."/>
            <person name="Andreopoulos W."/>
            <person name="Barry K."/>
            <person name="Beard J."/>
            <person name="Benny G.L."/>
            <person name="Blankenship S."/>
            <person name="Bonito G."/>
            <person name="Cuomo C."/>
            <person name="Desiro A."/>
            <person name="Gervers K.A."/>
            <person name="Hundley H."/>
            <person name="Kuo A."/>
            <person name="LaButti K."/>
            <person name="Lang B.F."/>
            <person name="Lipzen A."/>
            <person name="O'Donnell K."/>
            <person name="Pangilinan J."/>
            <person name="Reynolds N."/>
            <person name="Sandor L."/>
            <person name="Smith M.E."/>
            <person name="Tsang A."/>
            <person name="Grigoriev I.V."/>
            <person name="Stajich J.E."/>
            <person name="Spatafora J.W."/>
        </authorList>
    </citation>
    <scope>NUCLEOTIDE SEQUENCE</scope>
    <source>
        <strain evidence="8">RSA 2281</strain>
    </source>
</reference>
<keyword evidence="9" id="KW-1185">Reference proteome</keyword>
<dbReference type="PANTHER" id="PTHR42776">
    <property type="entry name" value="SERINE PEPTIDASE S9 FAMILY MEMBER"/>
    <property type="match status" value="1"/>
</dbReference>
<dbReference type="InterPro" id="IPR001375">
    <property type="entry name" value="Peptidase_S9_cat"/>
</dbReference>
<dbReference type="Gene3D" id="3.40.50.1820">
    <property type="entry name" value="alpha/beta hydrolase"/>
    <property type="match status" value="1"/>
</dbReference>
<keyword evidence="3 6" id="KW-0732">Signal</keyword>
<comment type="caution">
    <text evidence="8">The sequence shown here is derived from an EMBL/GenBank/DDBJ whole genome shotgun (WGS) entry which is preliminary data.</text>
</comment>